<protein>
    <recommendedName>
        <fullName evidence="1">SnoaL-like domain-containing protein</fullName>
    </recommendedName>
</protein>
<dbReference type="InterPro" id="IPR037401">
    <property type="entry name" value="SnoaL-like"/>
</dbReference>
<feature type="domain" description="SnoaL-like" evidence="1">
    <location>
        <begin position="153"/>
        <end position="243"/>
    </location>
</feature>
<evidence type="ECO:0000259" key="1">
    <source>
        <dbReference type="Pfam" id="PF13577"/>
    </source>
</evidence>
<accession>A0A136IZI8</accession>
<dbReference type="Proteomes" id="UP000070501">
    <property type="component" value="Unassembled WGS sequence"/>
</dbReference>
<name>A0A136IZI8_9PEZI</name>
<dbReference type="InterPro" id="IPR032710">
    <property type="entry name" value="NTF2-like_dom_sf"/>
</dbReference>
<evidence type="ECO:0000313" key="2">
    <source>
        <dbReference type="EMBL" id="KXJ90209.1"/>
    </source>
</evidence>
<keyword evidence="3" id="KW-1185">Reference proteome</keyword>
<dbReference type="OrthoDB" id="2896390at2759"/>
<organism evidence="2 3">
    <name type="scientific">Microdochium bolleyi</name>
    <dbReference type="NCBI Taxonomy" id="196109"/>
    <lineage>
        <taxon>Eukaryota</taxon>
        <taxon>Fungi</taxon>
        <taxon>Dikarya</taxon>
        <taxon>Ascomycota</taxon>
        <taxon>Pezizomycotina</taxon>
        <taxon>Sordariomycetes</taxon>
        <taxon>Xylariomycetidae</taxon>
        <taxon>Xylariales</taxon>
        <taxon>Microdochiaceae</taxon>
        <taxon>Microdochium</taxon>
    </lineage>
</organism>
<dbReference type="AlphaFoldDB" id="A0A136IZI8"/>
<dbReference type="Pfam" id="PF13577">
    <property type="entry name" value="SnoaL_4"/>
    <property type="match status" value="1"/>
</dbReference>
<proteinExistence type="predicted"/>
<dbReference type="SUPFAM" id="SSF54427">
    <property type="entry name" value="NTF2-like"/>
    <property type="match status" value="1"/>
</dbReference>
<gene>
    <name evidence="2" type="ORF">Micbo1qcDRAFT_205828</name>
</gene>
<reference evidence="3" key="1">
    <citation type="submission" date="2016-02" db="EMBL/GenBank/DDBJ databases">
        <title>Draft genome sequence of Microdochium bolleyi, a fungal endophyte of beachgrass.</title>
        <authorList>
            <consortium name="DOE Joint Genome Institute"/>
            <person name="David A.S."/>
            <person name="May G."/>
            <person name="Haridas S."/>
            <person name="Lim J."/>
            <person name="Wang M."/>
            <person name="Labutti K."/>
            <person name="Lipzen A."/>
            <person name="Barry K."/>
            <person name="Grigoriev I.V."/>
        </authorList>
    </citation>
    <scope>NUCLEOTIDE SEQUENCE [LARGE SCALE GENOMIC DNA]</scope>
    <source>
        <strain evidence="3">J235TASD1</strain>
    </source>
</reference>
<dbReference type="Gene3D" id="3.10.450.50">
    <property type="match status" value="1"/>
</dbReference>
<sequence length="277" mass="29860">MDSEQAAVLATLHRYFDSISNTAPPLTAARSMVVGEAGRVICPGAGMSPAFYTMSQTLDILEDRVRETPGIAERFVDPEPEVWVHNDLACIWTGSEQSVGGEGLRRGVHIFSLLRHPEPGAGWKIAGVTTVARQVSDQPPPVIKDADSEVAIAVIQLIQNLLAAASQRDWETFAAAFHTDMRASLSRGSWPPVVIDVDALVDRLKAAAATFPPGAVLKEEIHDVEVRVCGDLALVWAPFVVTVESTIRSLGVNIFRILKLGSEWKVVGFADTSSPAQ</sequence>
<dbReference type="EMBL" id="KQ964253">
    <property type="protein sequence ID" value="KXJ90209.1"/>
    <property type="molecule type" value="Genomic_DNA"/>
</dbReference>
<evidence type="ECO:0000313" key="3">
    <source>
        <dbReference type="Proteomes" id="UP000070501"/>
    </source>
</evidence>
<dbReference type="InParanoid" id="A0A136IZI8"/>